<proteinExistence type="predicted"/>
<organism evidence="1 2">
    <name type="scientific">Melia azedarach</name>
    <name type="common">Chinaberry tree</name>
    <dbReference type="NCBI Taxonomy" id="155640"/>
    <lineage>
        <taxon>Eukaryota</taxon>
        <taxon>Viridiplantae</taxon>
        <taxon>Streptophyta</taxon>
        <taxon>Embryophyta</taxon>
        <taxon>Tracheophyta</taxon>
        <taxon>Spermatophyta</taxon>
        <taxon>Magnoliopsida</taxon>
        <taxon>eudicotyledons</taxon>
        <taxon>Gunneridae</taxon>
        <taxon>Pentapetalae</taxon>
        <taxon>rosids</taxon>
        <taxon>malvids</taxon>
        <taxon>Sapindales</taxon>
        <taxon>Meliaceae</taxon>
        <taxon>Melia</taxon>
    </lineage>
</organism>
<dbReference type="Proteomes" id="UP001164539">
    <property type="component" value="Chromosome 14"/>
</dbReference>
<evidence type="ECO:0000313" key="1">
    <source>
        <dbReference type="EMBL" id="KAJ4702308.1"/>
    </source>
</evidence>
<accession>A0ACC1WVH5</accession>
<sequence>MAAGMDFSPPFTVIDGYSKDNNASATENENSNNVDNMKQMTSGKPPRHLSAMRHRMSSTGLLAATDLAMDVGVVNKSSSDEKSEYLPLLRSGSCAEIGPKQYMEDEHICIDNLTQHVGTTSDFPLPGAFYGVFDGHGGTDAATFVRNNILRFIVDNSHFPICVETAIKSAFVQADYAFADDSSLDISSGTTALTALIFGRTLIIANAGDCRAVLGRRGRAIEMSKDHKPNRTSERLRIEKLGGVIYDGYLNGQLSVARALGDWHMKNPKGSACPLSAEPELQETLLTEEDEFLIMGCDGLWDVMSSQCAVTIARKELMLHNDPERCSRELVREALKRNTCDNLTVIVICFSTDPPPRIEIPPSRVRRSISAEGLNLLKGVLDSN</sequence>
<evidence type="ECO:0000313" key="2">
    <source>
        <dbReference type="Proteomes" id="UP001164539"/>
    </source>
</evidence>
<name>A0ACC1WVH5_MELAZ</name>
<reference evidence="1 2" key="1">
    <citation type="journal article" date="2023" name="Science">
        <title>Complex scaffold remodeling in plant triterpene biosynthesis.</title>
        <authorList>
            <person name="De La Pena R."/>
            <person name="Hodgson H."/>
            <person name="Liu J.C."/>
            <person name="Stephenson M.J."/>
            <person name="Martin A.C."/>
            <person name="Owen C."/>
            <person name="Harkess A."/>
            <person name="Leebens-Mack J."/>
            <person name="Jimenez L.E."/>
            <person name="Osbourn A."/>
            <person name="Sattely E.S."/>
        </authorList>
    </citation>
    <scope>NUCLEOTIDE SEQUENCE [LARGE SCALE GENOMIC DNA]</scope>
    <source>
        <strain evidence="2">cv. JPN11</strain>
        <tissue evidence="1">Leaf</tissue>
    </source>
</reference>
<comment type="caution">
    <text evidence="1">The sequence shown here is derived from an EMBL/GenBank/DDBJ whole genome shotgun (WGS) entry which is preliminary data.</text>
</comment>
<gene>
    <name evidence="1" type="ORF">OWV82_025407</name>
</gene>
<protein>
    <submittedName>
        <fullName evidence="1">Uncharacterized protein</fullName>
    </submittedName>
</protein>
<keyword evidence="2" id="KW-1185">Reference proteome</keyword>
<dbReference type="EMBL" id="CM051407">
    <property type="protein sequence ID" value="KAJ4702308.1"/>
    <property type="molecule type" value="Genomic_DNA"/>
</dbReference>